<dbReference type="InterPro" id="IPR029052">
    <property type="entry name" value="Metallo-depent_PP-like"/>
</dbReference>
<name>A0A016CTV1_BACFG</name>
<accession>A0A016CTV1</accession>
<evidence type="ECO:0000313" key="3">
    <source>
        <dbReference type="EMBL" id="EXZ74809.1"/>
    </source>
</evidence>
<sequence length="377" mass="43136">MKLLICGDYVPYNRTVSLNDKIDVISIFNDFLPYIQESDYTIVNLEAPIIDNLASGSRIKKTGPHLRANKSTIETLYKAGVNVVSLANNHFRDYGDEGVKSTLELCRLFNINTVGGGLNIEAAVKPLILNVGKDRNIGVLNICENEYSIAGIQFGGANPFDLINNYYQIRELRAKVDYLFLIYHGGHEGYQLPNPSMKKNFHYFIDLGVDAVVCHHAHCYSGYEIYQNKPIFYGLGNFSFDENNPIFSIWNEGFAVQFDISANIQFKIIPYMQGSIIPGVKLLNRKEQENFDKHITVLNEIISSDDLLQQNFDSWGVNHAKMYFSMLDSNNTNRIYSKLYDLGFIPRLKDKYLRLLLNLIRCESHRNMIINILEKWG</sequence>
<dbReference type="Gene3D" id="3.60.21.10">
    <property type="match status" value="1"/>
</dbReference>
<dbReference type="SUPFAM" id="SSF56300">
    <property type="entry name" value="Metallo-dependent phosphatases"/>
    <property type="match status" value="1"/>
</dbReference>
<reference evidence="3 4" key="1">
    <citation type="submission" date="2014-02" db="EMBL/GenBank/DDBJ databases">
        <authorList>
            <person name="Sears C."/>
            <person name="Carroll K."/>
            <person name="Sack B.R."/>
            <person name="Qadri F."/>
            <person name="Myers L.L."/>
            <person name="Chung G.-T."/>
            <person name="Escheverria P."/>
            <person name="Fraser C.M."/>
            <person name="Sadzewicz L."/>
            <person name="Shefchek K.A."/>
            <person name="Tallon L."/>
            <person name="Das S.P."/>
            <person name="Daugherty S."/>
            <person name="Mongodin E.F."/>
        </authorList>
    </citation>
    <scope>NUCLEOTIDE SEQUENCE [LARGE SCALE GENOMIC DNA]</scope>
    <source>
        <strain evidence="3 4">3976T8</strain>
    </source>
</reference>
<protein>
    <submittedName>
        <fullName evidence="3">Bacterial capsule synthesis PGA_cap family protein</fullName>
    </submittedName>
</protein>
<gene>
    <name evidence="3" type="ORF">M123_0865</name>
</gene>
<evidence type="ECO:0000313" key="4">
    <source>
        <dbReference type="Proteomes" id="UP000020938"/>
    </source>
</evidence>
<organism evidence="3 4">
    <name type="scientific">Bacteroides fragilis str. 3976T8</name>
    <dbReference type="NCBI Taxonomy" id="1339314"/>
    <lineage>
        <taxon>Bacteria</taxon>
        <taxon>Pseudomonadati</taxon>
        <taxon>Bacteroidota</taxon>
        <taxon>Bacteroidia</taxon>
        <taxon>Bacteroidales</taxon>
        <taxon>Bacteroidaceae</taxon>
        <taxon>Bacteroides</taxon>
    </lineage>
</organism>
<dbReference type="PANTHER" id="PTHR33393:SF12">
    <property type="entry name" value="CAPSULE BIOSYNTHESIS PROTEIN CAPA"/>
    <property type="match status" value="1"/>
</dbReference>
<comment type="caution">
    <text evidence="3">The sequence shown here is derived from an EMBL/GenBank/DDBJ whole genome shotgun (WGS) entry which is preliminary data.</text>
</comment>
<feature type="domain" description="Capsule synthesis protein CapA" evidence="2">
    <location>
        <begin position="2"/>
        <end position="242"/>
    </location>
</feature>
<dbReference type="Pfam" id="PF09587">
    <property type="entry name" value="PGA_cap"/>
    <property type="match status" value="1"/>
</dbReference>
<evidence type="ECO:0000259" key="2">
    <source>
        <dbReference type="SMART" id="SM00854"/>
    </source>
</evidence>
<evidence type="ECO:0000256" key="1">
    <source>
        <dbReference type="ARBA" id="ARBA00005662"/>
    </source>
</evidence>
<dbReference type="PATRIC" id="fig|1339314.3.peg.1104"/>
<proteinExistence type="inferred from homology"/>
<dbReference type="InterPro" id="IPR052169">
    <property type="entry name" value="CW_Biosynth-Accessory"/>
</dbReference>
<dbReference type="Proteomes" id="UP000020938">
    <property type="component" value="Unassembled WGS sequence"/>
</dbReference>
<dbReference type="EMBL" id="JGDS01000038">
    <property type="protein sequence ID" value="EXZ74809.1"/>
    <property type="molecule type" value="Genomic_DNA"/>
</dbReference>
<dbReference type="InterPro" id="IPR019079">
    <property type="entry name" value="Capsule_synth_CapA"/>
</dbReference>
<dbReference type="RefSeq" id="WP_032573618.1">
    <property type="nucleotide sequence ID" value="NZ_JGDS01000038.1"/>
</dbReference>
<dbReference type="SMART" id="SM00854">
    <property type="entry name" value="PGA_cap"/>
    <property type="match status" value="1"/>
</dbReference>
<dbReference type="CDD" id="cd07381">
    <property type="entry name" value="MPP_CapA"/>
    <property type="match status" value="1"/>
</dbReference>
<comment type="similarity">
    <text evidence="1">Belongs to the CapA family.</text>
</comment>
<dbReference type="AlphaFoldDB" id="A0A016CTV1"/>
<dbReference type="PANTHER" id="PTHR33393">
    <property type="entry name" value="POLYGLUTAMINE SYNTHESIS ACCESSORY PROTEIN RV0574C-RELATED"/>
    <property type="match status" value="1"/>
</dbReference>